<dbReference type="InterPro" id="IPR032818">
    <property type="entry name" value="DedA-like"/>
</dbReference>
<feature type="transmembrane region" description="Helical" evidence="7">
    <location>
        <begin position="168"/>
        <end position="191"/>
    </location>
</feature>
<comment type="similarity">
    <text evidence="2 7">Belongs to the DedA family.</text>
</comment>
<reference evidence="9" key="2">
    <citation type="submission" date="2020-09" db="EMBL/GenBank/DDBJ databases">
        <authorList>
            <person name="Sun Q."/>
            <person name="Zhou Y."/>
        </authorList>
    </citation>
    <scope>NUCLEOTIDE SEQUENCE</scope>
    <source>
        <strain evidence="9">CGMCC 1.15794</strain>
    </source>
</reference>
<evidence type="ECO:0000313" key="10">
    <source>
        <dbReference type="Proteomes" id="UP000657592"/>
    </source>
</evidence>
<feature type="domain" description="VTT" evidence="8">
    <location>
        <begin position="60"/>
        <end position="185"/>
    </location>
</feature>
<evidence type="ECO:0000313" key="9">
    <source>
        <dbReference type="EMBL" id="GGH46477.1"/>
    </source>
</evidence>
<name>A0A917IH50_9MICO</name>
<dbReference type="GO" id="GO:0005886">
    <property type="term" value="C:plasma membrane"/>
    <property type="evidence" value="ECO:0007669"/>
    <property type="project" value="UniProtKB-SubCell"/>
</dbReference>
<evidence type="ECO:0000259" key="8">
    <source>
        <dbReference type="Pfam" id="PF09335"/>
    </source>
</evidence>
<keyword evidence="5 7" id="KW-1133">Transmembrane helix</keyword>
<dbReference type="RefSeq" id="WP_229663227.1">
    <property type="nucleotide sequence ID" value="NZ_BMJY01000010.1"/>
</dbReference>
<dbReference type="PANTHER" id="PTHR30353">
    <property type="entry name" value="INNER MEMBRANE PROTEIN DEDA-RELATED"/>
    <property type="match status" value="1"/>
</dbReference>
<evidence type="ECO:0000256" key="7">
    <source>
        <dbReference type="RuleBase" id="RU367016"/>
    </source>
</evidence>
<keyword evidence="3 7" id="KW-1003">Cell membrane</keyword>
<keyword evidence="4 7" id="KW-0812">Transmembrane</keyword>
<dbReference type="InterPro" id="IPR032816">
    <property type="entry name" value="VTT_dom"/>
</dbReference>
<sequence>MLPFGAVFLSGAWLVTAAASPSGFVPATGADALIAAIAASPWALALLAGVVFADAFLVVIPGEAAVTALGTMAVLHGAPPLWAVILTSGVAAFAGDAACYAIGRTLHPQRWRVMQRPRLQRAFEWAASRLRTRAATAVFTARFIPFGRLAVNLSAGAARVPATRYLPIAGAAALAWAAFQALMGAAIGSVIPGGTVVAVLVSIAIAIAAGWTVDFLIGRFRPMP</sequence>
<dbReference type="Pfam" id="PF09335">
    <property type="entry name" value="VTT_dom"/>
    <property type="match status" value="1"/>
</dbReference>
<evidence type="ECO:0000256" key="1">
    <source>
        <dbReference type="ARBA" id="ARBA00004651"/>
    </source>
</evidence>
<feature type="transmembrane region" description="Helical" evidence="7">
    <location>
        <begin position="81"/>
        <end position="102"/>
    </location>
</feature>
<feature type="transmembrane region" description="Helical" evidence="7">
    <location>
        <begin position="55"/>
        <end position="75"/>
    </location>
</feature>
<gene>
    <name evidence="9" type="ORF">GCM10010921_22560</name>
</gene>
<dbReference type="EMBL" id="BMJY01000010">
    <property type="protein sequence ID" value="GGH46477.1"/>
    <property type="molecule type" value="Genomic_DNA"/>
</dbReference>
<evidence type="ECO:0000256" key="2">
    <source>
        <dbReference type="ARBA" id="ARBA00010792"/>
    </source>
</evidence>
<reference evidence="9" key="1">
    <citation type="journal article" date="2014" name="Int. J. Syst. Evol. Microbiol.">
        <title>Complete genome sequence of Corynebacterium casei LMG S-19264T (=DSM 44701T), isolated from a smear-ripened cheese.</title>
        <authorList>
            <consortium name="US DOE Joint Genome Institute (JGI-PGF)"/>
            <person name="Walter F."/>
            <person name="Albersmeier A."/>
            <person name="Kalinowski J."/>
            <person name="Ruckert C."/>
        </authorList>
    </citation>
    <scope>NUCLEOTIDE SEQUENCE</scope>
    <source>
        <strain evidence="9">CGMCC 1.15794</strain>
    </source>
</reference>
<keyword evidence="6 7" id="KW-0472">Membrane</keyword>
<comment type="subcellular location">
    <subcellularLocation>
        <location evidence="1 7">Cell membrane</location>
        <topology evidence="1 7">Multi-pass membrane protein</topology>
    </subcellularLocation>
</comment>
<dbReference type="PANTHER" id="PTHR30353:SF0">
    <property type="entry name" value="TRANSMEMBRANE PROTEIN"/>
    <property type="match status" value="1"/>
</dbReference>
<accession>A0A917IH50</accession>
<dbReference type="AlphaFoldDB" id="A0A917IH50"/>
<comment type="caution">
    <text evidence="9">The sequence shown here is derived from an EMBL/GenBank/DDBJ whole genome shotgun (WGS) entry which is preliminary data.</text>
</comment>
<evidence type="ECO:0000256" key="4">
    <source>
        <dbReference type="ARBA" id="ARBA00022692"/>
    </source>
</evidence>
<organism evidence="9 10">
    <name type="scientific">Microbacterium album</name>
    <dbReference type="NCBI Taxonomy" id="2053191"/>
    <lineage>
        <taxon>Bacteria</taxon>
        <taxon>Bacillati</taxon>
        <taxon>Actinomycetota</taxon>
        <taxon>Actinomycetes</taxon>
        <taxon>Micrococcales</taxon>
        <taxon>Microbacteriaceae</taxon>
        <taxon>Microbacterium</taxon>
    </lineage>
</organism>
<evidence type="ECO:0000256" key="3">
    <source>
        <dbReference type="ARBA" id="ARBA00022475"/>
    </source>
</evidence>
<protein>
    <recommendedName>
        <fullName evidence="8">VTT domain-containing protein</fullName>
    </recommendedName>
</protein>
<evidence type="ECO:0000256" key="5">
    <source>
        <dbReference type="ARBA" id="ARBA00022989"/>
    </source>
</evidence>
<evidence type="ECO:0000256" key="6">
    <source>
        <dbReference type="ARBA" id="ARBA00023136"/>
    </source>
</evidence>
<dbReference type="Proteomes" id="UP000657592">
    <property type="component" value="Unassembled WGS sequence"/>
</dbReference>
<keyword evidence="10" id="KW-1185">Reference proteome</keyword>
<feature type="transmembrane region" description="Helical" evidence="7">
    <location>
        <begin position="197"/>
        <end position="217"/>
    </location>
</feature>
<proteinExistence type="inferred from homology"/>